<feature type="transmembrane region" description="Helical" evidence="4">
    <location>
        <begin position="12"/>
        <end position="34"/>
    </location>
</feature>
<dbReference type="OrthoDB" id="165739at2"/>
<dbReference type="GO" id="GO:0000155">
    <property type="term" value="F:phosphorelay sensor kinase activity"/>
    <property type="evidence" value="ECO:0007669"/>
    <property type="project" value="InterPro"/>
</dbReference>
<dbReference type="Pfam" id="PF02518">
    <property type="entry name" value="HATPase_c"/>
    <property type="match status" value="1"/>
</dbReference>
<feature type="transmembrane region" description="Helical" evidence="4">
    <location>
        <begin position="386"/>
        <end position="410"/>
    </location>
</feature>
<feature type="transmembrane region" description="Helical" evidence="4">
    <location>
        <begin position="542"/>
        <end position="560"/>
    </location>
</feature>
<keyword evidence="1" id="KW-0808">Transferase</keyword>
<dbReference type="InterPro" id="IPR003594">
    <property type="entry name" value="HATPase_dom"/>
</dbReference>
<evidence type="ECO:0000256" key="2">
    <source>
        <dbReference type="ARBA" id="ARBA00022777"/>
    </source>
</evidence>
<dbReference type="GO" id="GO:0016020">
    <property type="term" value="C:membrane"/>
    <property type="evidence" value="ECO:0007669"/>
    <property type="project" value="InterPro"/>
</dbReference>
<protein>
    <recommendedName>
        <fullName evidence="5">Histidine kinase domain-containing protein</fullName>
    </recommendedName>
</protein>
<dbReference type="SMART" id="SM00387">
    <property type="entry name" value="HATPase_c"/>
    <property type="match status" value="1"/>
</dbReference>
<dbReference type="SUPFAM" id="SSF55874">
    <property type="entry name" value="ATPase domain of HSP90 chaperone/DNA topoisomerase II/histidine kinase"/>
    <property type="match status" value="1"/>
</dbReference>
<name>A0A401ZWK0_9CHLR</name>
<keyword evidence="4" id="KW-0812">Transmembrane</keyword>
<comment type="caution">
    <text evidence="6">The sequence shown here is derived from an EMBL/GenBank/DDBJ whole genome shotgun (WGS) entry which is preliminary data.</text>
</comment>
<dbReference type="InterPro" id="IPR005467">
    <property type="entry name" value="His_kinase_dom"/>
</dbReference>
<dbReference type="PROSITE" id="PS50109">
    <property type="entry name" value="HIS_KIN"/>
    <property type="match status" value="1"/>
</dbReference>
<feature type="transmembrane region" description="Helical" evidence="4">
    <location>
        <begin position="511"/>
        <end position="530"/>
    </location>
</feature>
<evidence type="ECO:0000256" key="4">
    <source>
        <dbReference type="SAM" id="Phobius"/>
    </source>
</evidence>
<dbReference type="CDD" id="cd16917">
    <property type="entry name" value="HATPase_UhpB-NarQ-NarX-like"/>
    <property type="match status" value="1"/>
</dbReference>
<dbReference type="RefSeq" id="WP_126578960.1">
    <property type="nucleotide sequence ID" value="NZ_BIFR01000001.1"/>
</dbReference>
<dbReference type="PANTHER" id="PTHR24421">
    <property type="entry name" value="NITRATE/NITRITE SENSOR PROTEIN NARX-RELATED"/>
    <property type="match status" value="1"/>
</dbReference>
<keyword evidence="3" id="KW-0902">Two-component regulatory system</keyword>
<keyword evidence="7" id="KW-1185">Reference proteome</keyword>
<dbReference type="Proteomes" id="UP000287352">
    <property type="component" value="Unassembled WGS sequence"/>
</dbReference>
<keyword evidence="4" id="KW-1133">Transmembrane helix</keyword>
<dbReference type="PANTHER" id="PTHR24421:SF61">
    <property type="entry name" value="OXYGEN SENSOR HISTIDINE KINASE NREB"/>
    <property type="match status" value="1"/>
</dbReference>
<evidence type="ECO:0000259" key="5">
    <source>
        <dbReference type="PROSITE" id="PS50109"/>
    </source>
</evidence>
<gene>
    <name evidence="6" type="ORF">KTT_10960</name>
</gene>
<feature type="transmembrane region" description="Helical" evidence="4">
    <location>
        <begin position="460"/>
        <end position="482"/>
    </location>
</feature>
<dbReference type="InterPro" id="IPR036890">
    <property type="entry name" value="HATPase_C_sf"/>
</dbReference>
<evidence type="ECO:0000313" key="7">
    <source>
        <dbReference type="Proteomes" id="UP000287352"/>
    </source>
</evidence>
<dbReference type="InterPro" id="IPR011712">
    <property type="entry name" value="Sig_transdc_His_kin_sub3_dim/P"/>
</dbReference>
<dbReference type="Gene3D" id="3.30.565.10">
    <property type="entry name" value="Histidine kinase-like ATPase, C-terminal domain"/>
    <property type="match status" value="1"/>
</dbReference>
<dbReference type="Gene3D" id="1.20.5.1930">
    <property type="match status" value="1"/>
</dbReference>
<sequence length="581" mass="66264">MVQRRRLRGITTQVQILLQLLLSFGVIYLIAIFIGRSHFYTGVALAYAAGLLITFTLPYQVSILELGLERLSQNLPLEPLSTRYRWPLHRLFVLLNSLVQQSNLPTPVARQTTQYRDQLIEQVGKTAAQEERNRLARDLHDTIKQQIFSIVVSAAAIRARWEHDPVGARRTVEDIERTALEAQVEMQALLQQLRPAALENVGLIESLRIQCQALGYRTGAEVSYELGILPAGDLLPLGAQEMIFRIVQECFANIARHARAEHVWLSLLQQDQHLLLEIGDDGQGFSLAEQQEGEKHGGMGLSNIRDRTLFLGGSVSFWSQPQQGTTVHLSLPLSKSVEVSDLEDIVADDKMQRLVKARERWLSVGQWIVEAGSALILLCLTPNVTVIFLVGALILALLVALRAHALRLPLDLQYRARQLYRLIPRFTETRLWAGCVLLTLLWIEAWIADHNYSKLGYNLQWLMTGWVVVTIFLIGLLLWLYWRAYRQQELYYRGLKIEVLEERLQGVRHRLSIDGLAWLCMAGLTIVFWVRSELFFLPGEEGGRWLSLGLVCLWLIGLINRGVHLVRGERILEQKEDLEYE</sequence>
<reference evidence="7" key="1">
    <citation type="submission" date="2018-12" db="EMBL/GenBank/DDBJ databases">
        <title>Tengunoibacter tsumagoiensis gen. nov., sp. nov., Dictyobacter kobayashii sp. nov., D. alpinus sp. nov., and D. joshuensis sp. nov. and description of Dictyobacteraceae fam. nov. within the order Ktedonobacterales isolated from Tengu-no-mugimeshi.</title>
        <authorList>
            <person name="Wang C.M."/>
            <person name="Zheng Y."/>
            <person name="Sakai Y."/>
            <person name="Toyoda A."/>
            <person name="Minakuchi Y."/>
            <person name="Abe K."/>
            <person name="Yokota A."/>
            <person name="Yabe S."/>
        </authorList>
    </citation>
    <scope>NUCLEOTIDE SEQUENCE [LARGE SCALE GENOMIC DNA]</scope>
    <source>
        <strain evidence="7">Uno3</strain>
    </source>
</reference>
<feature type="domain" description="Histidine kinase" evidence="5">
    <location>
        <begin position="138"/>
        <end position="335"/>
    </location>
</feature>
<evidence type="ECO:0000313" key="6">
    <source>
        <dbReference type="EMBL" id="GCE11237.1"/>
    </source>
</evidence>
<feature type="transmembrane region" description="Helical" evidence="4">
    <location>
        <begin position="40"/>
        <end position="61"/>
    </location>
</feature>
<proteinExistence type="predicted"/>
<accession>A0A401ZWK0</accession>
<dbReference type="EMBL" id="BIFR01000001">
    <property type="protein sequence ID" value="GCE11237.1"/>
    <property type="molecule type" value="Genomic_DNA"/>
</dbReference>
<dbReference type="GO" id="GO:0046983">
    <property type="term" value="F:protein dimerization activity"/>
    <property type="evidence" value="ECO:0007669"/>
    <property type="project" value="InterPro"/>
</dbReference>
<evidence type="ECO:0000256" key="3">
    <source>
        <dbReference type="ARBA" id="ARBA00023012"/>
    </source>
</evidence>
<dbReference type="InterPro" id="IPR050482">
    <property type="entry name" value="Sensor_HK_TwoCompSys"/>
</dbReference>
<dbReference type="Pfam" id="PF07730">
    <property type="entry name" value="HisKA_3"/>
    <property type="match status" value="1"/>
</dbReference>
<organism evidence="6 7">
    <name type="scientific">Tengunoibacter tsumagoiensis</name>
    <dbReference type="NCBI Taxonomy" id="2014871"/>
    <lineage>
        <taxon>Bacteria</taxon>
        <taxon>Bacillati</taxon>
        <taxon>Chloroflexota</taxon>
        <taxon>Ktedonobacteria</taxon>
        <taxon>Ktedonobacterales</taxon>
        <taxon>Dictyobacteraceae</taxon>
        <taxon>Tengunoibacter</taxon>
    </lineage>
</organism>
<dbReference type="AlphaFoldDB" id="A0A401ZWK0"/>
<feature type="transmembrane region" description="Helical" evidence="4">
    <location>
        <begin position="431"/>
        <end position="448"/>
    </location>
</feature>
<keyword evidence="4" id="KW-0472">Membrane</keyword>
<keyword evidence="2" id="KW-0418">Kinase</keyword>
<evidence type="ECO:0000256" key="1">
    <source>
        <dbReference type="ARBA" id="ARBA00022679"/>
    </source>
</evidence>